<feature type="chain" id="PRO_5009273093" evidence="1">
    <location>
        <begin position="27"/>
        <end position="174"/>
    </location>
</feature>
<dbReference type="AlphaFoldDB" id="A0A1H2EID0"/>
<evidence type="ECO:0000313" key="2">
    <source>
        <dbReference type="EMBL" id="SDT94840.1"/>
    </source>
</evidence>
<sequence length="174" mass="19322">MFKFSQLVGVLLVAIALTGCSGFNSAMDVQDDYASSIETTESARFFISQEYNPSITRGMIETTFSASVPAGWYTPVADSAGRTFYQAPEGFEYRAGEKIESRVGGLVQIKAEGHSKFYVWYFPKLLDYLEVQPNGTWIEEVEPGFFNIAARPWVEADLRVESSITSDCGVNVHN</sequence>
<keyword evidence="1" id="KW-0732">Signal</keyword>
<keyword evidence="3" id="KW-1185">Reference proteome</keyword>
<gene>
    <name evidence="2" type="ORF">SAMN05216210_0754</name>
</gene>
<protein>
    <submittedName>
        <fullName evidence="2">Uncharacterized protein</fullName>
    </submittedName>
</protein>
<proteinExistence type="predicted"/>
<dbReference type="EMBL" id="LT629787">
    <property type="protein sequence ID" value="SDT94840.1"/>
    <property type="molecule type" value="Genomic_DNA"/>
</dbReference>
<reference evidence="3" key="1">
    <citation type="submission" date="2016-10" db="EMBL/GenBank/DDBJ databases">
        <authorList>
            <person name="Varghese N."/>
            <person name="Submissions S."/>
        </authorList>
    </citation>
    <scope>NUCLEOTIDE SEQUENCE [LARGE SCALE GENOMIC DNA]</scope>
    <source>
        <strain evidence="3">CECT 8338</strain>
    </source>
</reference>
<evidence type="ECO:0000256" key="1">
    <source>
        <dbReference type="SAM" id="SignalP"/>
    </source>
</evidence>
<accession>A0A1H2EID0</accession>
<dbReference type="Proteomes" id="UP000243924">
    <property type="component" value="Chromosome I"/>
</dbReference>
<dbReference type="PROSITE" id="PS51257">
    <property type="entry name" value="PROKAR_LIPOPROTEIN"/>
    <property type="match status" value="1"/>
</dbReference>
<evidence type="ECO:0000313" key="3">
    <source>
        <dbReference type="Proteomes" id="UP000243924"/>
    </source>
</evidence>
<name>A0A1H2EID0_9GAMM</name>
<feature type="signal peptide" evidence="1">
    <location>
        <begin position="1"/>
        <end position="26"/>
    </location>
</feature>
<organism evidence="2 3">
    <name type="scientific">Halopseudomonas salegens</name>
    <dbReference type="NCBI Taxonomy" id="1434072"/>
    <lineage>
        <taxon>Bacteria</taxon>
        <taxon>Pseudomonadati</taxon>
        <taxon>Pseudomonadota</taxon>
        <taxon>Gammaproteobacteria</taxon>
        <taxon>Pseudomonadales</taxon>
        <taxon>Pseudomonadaceae</taxon>
        <taxon>Halopseudomonas</taxon>
    </lineage>
</organism>
<dbReference type="RefSeq" id="WP_157719073.1">
    <property type="nucleotide sequence ID" value="NZ_LT629787.1"/>
</dbReference>